<dbReference type="GO" id="GO:0016020">
    <property type="term" value="C:membrane"/>
    <property type="evidence" value="ECO:0007669"/>
    <property type="project" value="TreeGrafter"/>
</dbReference>
<feature type="region of interest" description="Disordered" evidence="3">
    <location>
        <begin position="236"/>
        <end position="353"/>
    </location>
</feature>
<proteinExistence type="predicted"/>
<dbReference type="CDD" id="cd00030">
    <property type="entry name" value="C2"/>
    <property type="match status" value="1"/>
</dbReference>
<feature type="compositionally biased region" description="Low complexity" evidence="3">
    <location>
        <begin position="723"/>
        <end position="737"/>
    </location>
</feature>
<keyword evidence="1" id="KW-0479">Metal-binding</keyword>
<dbReference type="Gene3D" id="2.60.40.150">
    <property type="entry name" value="C2 domain"/>
    <property type="match status" value="1"/>
</dbReference>
<feature type="compositionally biased region" description="Low complexity" evidence="3">
    <location>
        <begin position="236"/>
        <end position="249"/>
    </location>
</feature>
<evidence type="ECO:0000256" key="2">
    <source>
        <dbReference type="ARBA" id="ARBA00022837"/>
    </source>
</evidence>
<feature type="compositionally biased region" description="Low complexity" evidence="3">
    <location>
        <begin position="281"/>
        <end position="292"/>
    </location>
</feature>
<feature type="transmembrane region" description="Helical" evidence="4">
    <location>
        <begin position="1173"/>
        <end position="1192"/>
    </location>
</feature>
<dbReference type="GO" id="GO:0005509">
    <property type="term" value="F:calcium ion binding"/>
    <property type="evidence" value="ECO:0007669"/>
    <property type="project" value="TreeGrafter"/>
</dbReference>
<feature type="region of interest" description="Disordered" evidence="3">
    <location>
        <begin position="687"/>
        <end position="743"/>
    </location>
</feature>
<dbReference type="SMART" id="SM00239">
    <property type="entry name" value="C2"/>
    <property type="match status" value="1"/>
</dbReference>
<evidence type="ECO:0000256" key="1">
    <source>
        <dbReference type="ARBA" id="ARBA00022723"/>
    </source>
</evidence>
<feature type="transmembrane region" description="Helical" evidence="4">
    <location>
        <begin position="1037"/>
        <end position="1054"/>
    </location>
</feature>
<name>A0A836CKJ1_9STRA</name>
<dbReference type="PANTHER" id="PTHR45911:SF4">
    <property type="entry name" value="MULTIPLE C2 AND TRANSMEMBRANE DOMAIN-CONTAINING PROTEIN"/>
    <property type="match status" value="1"/>
</dbReference>
<gene>
    <name evidence="6" type="ORF">JKP88DRAFT_300818</name>
</gene>
<accession>A0A836CKJ1</accession>
<dbReference type="InterPro" id="IPR035892">
    <property type="entry name" value="C2_domain_sf"/>
</dbReference>
<dbReference type="Proteomes" id="UP000664859">
    <property type="component" value="Unassembled WGS sequence"/>
</dbReference>
<feature type="compositionally biased region" description="Low complexity" evidence="3">
    <location>
        <begin position="455"/>
        <end position="467"/>
    </location>
</feature>
<feature type="compositionally biased region" description="Acidic residues" evidence="3">
    <location>
        <begin position="882"/>
        <end position="896"/>
    </location>
</feature>
<feature type="compositionally biased region" description="Low complexity" evidence="3">
    <location>
        <begin position="338"/>
        <end position="353"/>
    </location>
</feature>
<keyword evidence="4" id="KW-0472">Membrane</keyword>
<organism evidence="6 7">
    <name type="scientific">Tribonema minus</name>
    <dbReference type="NCBI Taxonomy" id="303371"/>
    <lineage>
        <taxon>Eukaryota</taxon>
        <taxon>Sar</taxon>
        <taxon>Stramenopiles</taxon>
        <taxon>Ochrophyta</taxon>
        <taxon>PX clade</taxon>
        <taxon>Xanthophyceae</taxon>
        <taxon>Tribonematales</taxon>
        <taxon>Tribonemataceae</taxon>
        <taxon>Tribonema</taxon>
    </lineage>
</organism>
<evidence type="ECO:0000256" key="3">
    <source>
        <dbReference type="SAM" id="MobiDB-lite"/>
    </source>
</evidence>
<dbReference type="InterPro" id="IPR000008">
    <property type="entry name" value="C2_dom"/>
</dbReference>
<feature type="compositionally biased region" description="Polar residues" evidence="3">
    <location>
        <begin position="397"/>
        <end position="411"/>
    </location>
</feature>
<feature type="region of interest" description="Disordered" evidence="3">
    <location>
        <begin position="828"/>
        <end position="943"/>
    </location>
</feature>
<feature type="domain" description="C2" evidence="5">
    <location>
        <begin position="58"/>
        <end position="188"/>
    </location>
</feature>
<feature type="transmembrane region" description="Helical" evidence="4">
    <location>
        <begin position="615"/>
        <end position="637"/>
    </location>
</feature>
<keyword evidence="4" id="KW-1133">Transmembrane helix</keyword>
<feature type="region of interest" description="Disordered" evidence="3">
    <location>
        <begin position="1129"/>
        <end position="1148"/>
    </location>
</feature>
<keyword evidence="4" id="KW-0812">Transmembrane</keyword>
<dbReference type="OrthoDB" id="79871at2759"/>
<feature type="compositionally biased region" description="Basic and acidic residues" evidence="3">
    <location>
        <begin position="902"/>
        <end position="911"/>
    </location>
</feature>
<feature type="compositionally biased region" description="Gly residues" evidence="3">
    <location>
        <begin position="834"/>
        <end position="844"/>
    </location>
</feature>
<sequence length="1234" mass="127302">MIARKKADDGKGAANTFVTARNAVVKLIPYKKLLGDADERGSSSSKPLDFRHDSSRLALLTPFLHQEVHADMSVGELTVDVVEARGLRAADFNGRSDPYAVLVMTGRYLSHAQEWPPEARVTRRTAVKMFTLHPEWNETFAFPVRRAGARLQVLLYDKDLTSADDLLGCLEITLDEELLSGATIDRWYPLQPALPPPPCPAVPLPHAAVRRARHGGKLPNCAAAAAAAVAANGATAAGGSFSAGSTPAAAKKRGRSEQQQQQRPGQVIAQPRSTSAQALVPTAAAAAAARRTAGGGGAPGIIGDDRAPSPPPRGSRAAHSVGSQALMMASPPMRRLSEPASPSAAAAAAAAPTRRLPSLGLSKLRKTLAGSSSSSGGGGGGGRVGSKSAHAAYARSGSDTASEASLTSARHGSSFGGAKGGSSAQQHHHPLASPPPPRLQQAATEPLPRTPPLRTPTSSSSAAQQQQRGAHASPLAAALHMPSLLFHHRGSGAAGFAAPLGLVHLQLRLDVARDAYLVSHLWPDAPYQPSLEVFSPNRLARKLQRLWALMAPYVAALRAVDDVQVRRAPLPHMHLATYARMDVGLRVRLMAPYVATLRAVDDVQGCVSPLTTLKWWAILMVLLAAPSLLCVAVHAWLVRMVWGNYRRAEAYKRAQQAHRRRAPTDIGRGQTRIGALNGIAKGASRHANGKAAAAGSGGGGSAPNTPAEPLGKGDGAASAKRASGSFTGSSGSSSSSSAPLSAEVHARAHTPAAAAAAAAFATVRNAAASAYASAHSGGAAADANGSATAAAAVAAAAASDSRRQTAAAALADEHGGGRARAALDLWRDGTSAGDSGGGGSGGSGSSLTTAYASDDDDDIDRAAERCLGSSQMEKAVTGSATDAEEEEEDDAADDAADAGAEADGKGAEKGAEGAGKGEGGEHAAAADGAAEKGKEKAPLCPRKRAAAYREKRAAFSLRGSTADQALLSVEEKLENQRKFSGLVNSLGKVVLNRSGPHIQFQVDKVVLNRSGPHIQFQIVVDLVLAHTVMHPQTRARLALLVGALCAHCALLVAVYRAGALNWYIAAGVTARFLQKFYKRWGRAAAAAARAALAARASMLRAAAARRAAAAPRRTRLRAAMTTVLAATRLRPNGGGGSGGGGGGGGSATAARLLKEQRRRRSAKHRRRLRWDRLAMLIVVVTVARAGVAALLARRGGVGGGGGSRGSGSVLQWDIRWLRAARAAVAEWQSLSQQS</sequence>
<evidence type="ECO:0000256" key="4">
    <source>
        <dbReference type="SAM" id="Phobius"/>
    </source>
</evidence>
<dbReference type="AlphaFoldDB" id="A0A836CKJ1"/>
<feature type="region of interest" description="Disordered" evidence="3">
    <location>
        <begin position="367"/>
        <end position="474"/>
    </location>
</feature>
<feature type="compositionally biased region" description="Gly residues" evidence="3">
    <location>
        <begin position="375"/>
        <end position="384"/>
    </location>
</feature>
<evidence type="ECO:0000259" key="5">
    <source>
        <dbReference type="PROSITE" id="PS50004"/>
    </source>
</evidence>
<feature type="compositionally biased region" description="Gly residues" evidence="3">
    <location>
        <begin position="1132"/>
        <end position="1146"/>
    </location>
</feature>
<reference evidence="6" key="1">
    <citation type="submission" date="2021-02" db="EMBL/GenBank/DDBJ databases">
        <title>First Annotated Genome of the Yellow-green Alga Tribonema minus.</title>
        <authorList>
            <person name="Mahan K.M."/>
        </authorList>
    </citation>
    <scope>NUCLEOTIDE SEQUENCE</scope>
    <source>
        <strain evidence="6">UTEX B ZZ1240</strain>
    </source>
</reference>
<comment type="caution">
    <text evidence="6">The sequence shown here is derived from an EMBL/GenBank/DDBJ whole genome shotgun (WGS) entry which is preliminary data.</text>
</comment>
<dbReference type="PROSITE" id="PS50004">
    <property type="entry name" value="C2"/>
    <property type="match status" value="1"/>
</dbReference>
<protein>
    <recommendedName>
        <fullName evidence="5">C2 domain-containing protein</fullName>
    </recommendedName>
</protein>
<dbReference type="Pfam" id="PF00168">
    <property type="entry name" value="C2"/>
    <property type="match status" value="1"/>
</dbReference>
<dbReference type="EMBL" id="JAFCMP010000046">
    <property type="protein sequence ID" value="KAG5189627.1"/>
    <property type="molecule type" value="Genomic_DNA"/>
</dbReference>
<dbReference type="PANTHER" id="PTHR45911">
    <property type="entry name" value="C2 DOMAIN-CONTAINING PROTEIN"/>
    <property type="match status" value="1"/>
</dbReference>
<evidence type="ECO:0000313" key="7">
    <source>
        <dbReference type="Proteomes" id="UP000664859"/>
    </source>
</evidence>
<evidence type="ECO:0000313" key="6">
    <source>
        <dbReference type="EMBL" id="KAG5189627.1"/>
    </source>
</evidence>
<dbReference type="SUPFAM" id="SSF49562">
    <property type="entry name" value="C2 domain (Calcium/lipid-binding domain, CaLB)"/>
    <property type="match status" value="1"/>
</dbReference>
<keyword evidence="2" id="KW-0106">Calcium</keyword>
<keyword evidence="7" id="KW-1185">Reference proteome</keyword>